<evidence type="ECO:0000313" key="1">
    <source>
        <dbReference type="EMBL" id="GMF00055.1"/>
    </source>
</evidence>
<proteinExistence type="predicted"/>
<dbReference type="Proteomes" id="UP001165064">
    <property type="component" value="Unassembled WGS sequence"/>
</dbReference>
<evidence type="ECO:0000313" key="2">
    <source>
        <dbReference type="Proteomes" id="UP001165064"/>
    </source>
</evidence>
<keyword evidence="2" id="KW-1185">Reference proteome</keyword>
<gene>
    <name evidence="1" type="ORF">Amon02_001090500</name>
</gene>
<reference evidence="1" key="1">
    <citation type="submission" date="2023-04" db="EMBL/GenBank/DDBJ databases">
        <title>Ambrosiozyma monospora NBRC 10751.</title>
        <authorList>
            <person name="Ichikawa N."/>
            <person name="Sato H."/>
            <person name="Tonouchi N."/>
        </authorList>
    </citation>
    <scope>NUCLEOTIDE SEQUENCE</scope>
    <source>
        <strain evidence="1">NBRC 10751</strain>
    </source>
</reference>
<organism evidence="1 2">
    <name type="scientific">Ambrosiozyma monospora</name>
    <name type="common">Yeast</name>
    <name type="synonym">Endomycopsis monosporus</name>
    <dbReference type="NCBI Taxonomy" id="43982"/>
    <lineage>
        <taxon>Eukaryota</taxon>
        <taxon>Fungi</taxon>
        <taxon>Dikarya</taxon>
        <taxon>Ascomycota</taxon>
        <taxon>Saccharomycotina</taxon>
        <taxon>Pichiomycetes</taxon>
        <taxon>Pichiales</taxon>
        <taxon>Pichiaceae</taxon>
        <taxon>Ambrosiozyma</taxon>
    </lineage>
</organism>
<protein>
    <submittedName>
        <fullName evidence="1">Unnamed protein product</fullName>
    </submittedName>
</protein>
<accession>A0ACB5U2K5</accession>
<comment type="caution">
    <text evidence="1">The sequence shown here is derived from an EMBL/GenBank/DDBJ whole genome shotgun (WGS) entry which is preliminary data.</text>
</comment>
<dbReference type="EMBL" id="BSXS01011247">
    <property type="protein sequence ID" value="GMF00055.1"/>
    <property type="molecule type" value="Genomic_DNA"/>
</dbReference>
<sequence length="252" mass="28973">MDEYTPDSALLRQWCAFLMSKLLVNNLDGILQFWRNGYTTRILNITENIPEVRAALVQLLGSLLYIGGSGAGDEGELDNSDPVYSDAKLELAKQESKIVNYVVDKLRTDGAMIVRREVVCFYSRMAKKYKRFFKICAYNQLQEEIATVDTPSEIEDVRRKLRTYGTVYSSIWRSLLIFTADPHDEVRSYAMQVVDHVMFELNDDKVIGEVCVLMENYLTEKRSSGNTTAEEIAKRNPYLRPQVPITFQIVHF</sequence>
<name>A0ACB5U2K5_AMBMO</name>